<dbReference type="PROSITE" id="PS51898">
    <property type="entry name" value="TYR_RECOMBINASE"/>
    <property type="match status" value="1"/>
</dbReference>
<protein>
    <submittedName>
        <fullName evidence="6">Site-specific integrase</fullName>
    </submittedName>
</protein>
<comment type="similarity">
    <text evidence="1">Belongs to the 'phage' integrase family.</text>
</comment>
<evidence type="ECO:0000313" key="7">
    <source>
        <dbReference type="Proteomes" id="UP000317901"/>
    </source>
</evidence>
<dbReference type="PANTHER" id="PTHR30349">
    <property type="entry name" value="PHAGE INTEGRASE-RELATED"/>
    <property type="match status" value="1"/>
</dbReference>
<dbReference type="CDD" id="cd00397">
    <property type="entry name" value="DNA_BRE_C"/>
    <property type="match status" value="1"/>
</dbReference>
<gene>
    <name evidence="6" type="ORF">FJD37_20275</name>
</gene>
<evidence type="ECO:0000259" key="5">
    <source>
        <dbReference type="PROSITE" id="PS51898"/>
    </source>
</evidence>
<dbReference type="EMBL" id="VFIP01000053">
    <property type="protein sequence ID" value="TWR84111.1"/>
    <property type="molecule type" value="Genomic_DNA"/>
</dbReference>
<evidence type="ECO:0000256" key="2">
    <source>
        <dbReference type="ARBA" id="ARBA00022908"/>
    </source>
</evidence>
<evidence type="ECO:0000313" key="6">
    <source>
        <dbReference type="EMBL" id="TWR84111.1"/>
    </source>
</evidence>
<dbReference type="Proteomes" id="UP000317901">
    <property type="component" value="Unassembled WGS sequence"/>
</dbReference>
<dbReference type="InterPro" id="IPR002104">
    <property type="entry name" value="Integrase_catalytic"/>
</dbReference>
<keyword evidence="2" id="KW-0229">DNA integration</keyword>
<dbReference type="InterPro" id="IPR013762">
    <property type="entry name" value="Integrase-like_cat_sf"/>
</dbReference>
<comment type="caution">
    <text evidence="6">The sequence shown here is derived from an EMBL/GenBank/DDBJ whole genome shotgun (WGS) entry which is preliminary data.</text>
</comment>
<sequence length="490" mass="55303">MQQSVAPFKLGARMAKKTRVHINADLIQVVRNGRSTFVLLCEDRFLAEFFDNWAYQLAKKSPFNTVKSYCSDVRLIIDFVLEMAKLLGGLTALVLANALDCFEDFLVFGERSDDEHVRHIAKLMRSNTVGGDTASRYIVSANTFLDSNESFRIGMIELEELGYVSPSRMSAFPQSVTFDANASVAVRNALKQNSWLAGCLAGGAKKIKYKGLVPKSKKSLIAYMDEDGGDEDAFPIDKLEELIESATCARDATLWSLGGAIGTRISELLTLQKQDILPGVGGGNGKVLIVDPRTRLAELSRWLTASDVNMLSHKGRTSLDTFMIEPFASHFWIHYNEYHNEIVEFERKNPFLPRHNFVFRKLADHAPYVKSYQTVYERFRAAAFKVTGRNYSPHSLRHMYGYYLANFCPNPWHPGRFGLDLKMVQKFMGHRSARSTMRYARKDARMLEATISALNSLRMGMGGYSTNSARLRHLENLRAEVELALQEKDA</sequence>
<evidence type="ECO:0000256" key="4">
    <source>
        <dbReference type="ARBA" id="ARBA00023172"/>
    </source>
</evidence>
<dbReference type="InterPro" id="IPR050090">
    <property type="entry name" value="Tyrosine_recombinase_XerCD"/>
</dbReference>
<accession>A0A5C5PXF8</accession>
<dbReference type="InterPro" id="IPR011010">
    <property type="entry name" value="DNA_brk_join_enz"/>
</dbReference>
<keyword evidence="4" id="KW-0233">DNA recombination</keyword>
<feature type="domain" description="Tyr recombinase" evidence="5">
    <location>
        <begin position="229"/>
        <end position="452"/>
    </location>
</feature>
<name>A0A5C5PXF8_9PSED</name>
<organism evidence="6 7">
    <name type="scientific">Pseudomonas saxonica</name>
    <dbReference type="NCBI Taxonomy" id="2600598"/>
    <lineage>
        <taxon>Bacteria</taxon>
        <taxon>Pseudomonadati</taxon>
        <taxon>Pseudomonadota</taxon>
        <taxon>Gammaproteobacteria</taxon>
        <taxon>Pseudomonadales</taxon>
        <taxon>Pseudomonadaceae</taxon>
        <taxon>Pseudomonas</taxon>
    </lineage>
</organism>
<dbReference type="GO" id="GO:0003677">
    <property type="term" value="F:DNA binding"/>
    <property type="evidence" value="ECO:0007669"/>
    <property type="project" value="UniProtKB-KW"/>
</dbReference>
<keyword evidence="3" id="KW-0238">DNA-binding</keyword>
<dbReference type="AlphaFoldDB" id="A0A5C5PXF8"/>
<dbReference type="PANTHER" id="PTHR30349:SF41">
    <property type="entry name" value="INTEGRASE_RECOMBINASE PROTEIN MJ0367-RELATED"/>
    <property type="match status" value="1"/>
</dbReference>
<evidence type="ECO:0000256" key="1">
    <source>
        <dbReference type="ARBA" id="ARBA00008857"/>
    </source>
</evidence>
<dbReference type="SUPFAM" id="SSF56349">
    <property type="entry name" value="DNA breaking-rejoining enzymes"/>
    <property type="match status" value="1"/>
</dbReference>
<dbReference type="Gene3D" id="1.10.443.10">
    <property type="entry name" value="Intergrase catalytic core"/>
    <property type="match status" value="1"/>
</dbReference>
<evidence type="ECO:0000256" key="3">
    <source>
        <dbReference type="ARBA" id="ARBA00023125"/>
    </source>
</evidence>
<reference evidence="6 7" key="1">
    <citation type="submission" date="2019-06" db="EMBL/GenBank/DDBJ databases">
        <title>Pseudomonas bimorpha sp. nov. isolated from bovine raw milk and skim milk concentrate.</title>
        <authorList>
            <person name="Hofmann K."/>
            <person name="Huptas C."/>
            <person name="Doll E."/>
            <person name="Scherer S."/>
            <person name="Wenning M."/>
        </authorList>
    </citation>
    <scope>NUCLEOTIDE SEQUENCE [LARGE SCALE GENOMIC DNA]</scope>
    <source>
        <strain evidence="6 7">DSM 108990</strain>
    </source>
</reference>
<dbReference type="GO" id="GO:0006310">
    <property type="term" value="P:DNA recombination"/>
    <property type="evidence" value="ECO:0007669"/>
    <property type="project" value="UniProtKB-KW"/>
</dbReference>
<dbReference type="GO" id="GO:0015074">
    <property type="term" value="P:DNA integration"/>
    <property type="evidence" value="ECO:0007669"/>
    <property type="project" value="UniProtKB-KW"/>
</dbReference>
<proteinExistence type="inferred from homology"/>
<dbReference type="Pfam" id="PF00589">
    <property type="entry name" value="Phage_integrase"/>
    <property type="match status" value="1"/>
</dbReference>